<reference evidence="1" key="1">
    <citation type="journal article" date="1992" name="Mol. Microbiol.">
        <title>Transcriptional control of sex-pheromone-inducible genes on plasmid pAD1 of Enterococcus faecalis and sequence analysis of a third structural gene for (pPD1-encoded) aggregation substance.</title>
        <authorList>
            <person name="Galli D."/>
            <person name="Friesenegger A."/>
            <person name="Wirth R."/>
        </authorList>
    </citation>
    <scope>NUCLEOTIDE SEQUENCE</scope>
    <source>
        <strain evidence="1">OG1X</strain>
        <plasmid evidence="1">pPD1</plasmid>
    </source>
</reference>
<protein>
    <submittedName>
        <fullName evidence="1">Pd57 protein</fullName>
    </submittedName>
</protein>
<evidence type="ECO:0000313" key="1">
    <source>
        <dbReference type="EMBL" id="CAA44521.1"/>
    </source>
</evidence>
<keyword evidence="1" id="KW-0614">Plasmid</keyword>
<dbReference type="PIR" id="S22625">
    <property type="entry name" value="S22625"/>
</dbReference>
<gene>
    <name evidence="1" type="primary">pd57</name>
</gene>
<proteinExistence type="predicted"/>
<geneLocation type="plasmid" evidence="1">
    <name>pPD1</name>
</geneLocation>
<dbReference type="EMBL" id="X62656">
    <property type="protein sequence ID" value="CAA44521.1"/>
    <property type="molecule type" value="Genomic_DNA"/>
</dbReference>
<sequence>MKTGKEKPNACFSFFVGKDNDGKNKRTNRKCRNERVSYSGKRSQYSLARISWSPIDD</sequence>
<accession>Q47767</accession>
<name>Q47767_ENTFL</name>
<organism evidence="1">
    <name type="scientific">Enterococcus faecalis</name>
    <name type="common">Streptococcus faecalis</name>
    <dbReference type="NCBI Taxonomy" id="1351"/>
    <lineage>
        <taxon>Bacteria</taxon>
        <taxon>Bacillati</taxon>
        <taxon>Bacillota</taxon>
        <taxon>Bacilli</taxon>
        <taxon>Lactobacillales</taxon>
        <taxon>Enterococcaceae</taxon>
        <taxon>Enterococcus</taxon>
    </lineage>
</organism>
<dbReference type="AlphaFoldDB" id="Q47767"/>